<proteinExistence type="predicted"/>
<dbReference type="AlphaFoldDB" id="A0A7G7WC07"/>
<evidence type="ECO:0000313" key="2">
    <source>
        <dbReference type="Proteomes" id="UP000515489"/>
    </source>
</evidence>
<evidence type="ECO:0000313" key="1">
    <source>
        <dbReference type="EMBL" id="QNH63900.1"/>
    </source>
</evidence>
<dbReference type="RefSeq" id="WP_185889775.1">
    <property type="nucleotide sequence ID" value="NZ_CP060202.1"/>
</dbReference>
<dbReference type="Proteomes" id="UP000515489">
    <property type="component" value="Chromosome"/>
</dbReference>
<accession>A0A7G7WC07</accession>
<sequence>MTPFQAIAALVLAGGLSGCMTTRIATVYDCDGVVNDPNSTRLVTAYFWGLKQPTDIKPPCDSRSNHLNSVTVTNTFGHFLLSLVTVGIVTKQRVSWCCAPYMPAVDTLGMGPAAPSQPSSAVRKP</sequence>
<reference evidence="1 2" key="1">
    <citation type="submission" date="2020-08" db="EMBL/GenBank/DDBJ databases">
        <title>Hymenobacter sp. S2-20-2 genome sequencing.</title>
        <authorList>
            <person name="Jin L."/>
        </authorList>
    </citation>
    <scope>NUCLEOTIDE SEQUENCE [LARGE SCALE GENOMIC DNA]</scope>
    <source>
        <strain evidence="1 2">S2-20-2</strain>
    </source>
</reference>
<keyword evidence="2" id="KW-1185">Reference proteome</keyword>
<organism evidence="1 2">
    <name type="scientific">Hymenobacter sediminicola</name>
    <dbReference type="NCBI Taxonomy" id="2761579"/>
    <lineage>
        <taxon>Bacteria</taxon>
        <taxon>Pseudomonadati</taxon>
        <taxon>Bacteroidota</taxon>
        <taxon>Cytophagia</taxon>
        <taxon>Cytophagales</taxon>
        <taxon>Hymenobacteraceae</taxon>
        <taxon>Hymenobacter</taxon>
    </lineage>
</organism>
<dbReference type="EMBL" id="CP060202">
    <property type="protein sequence ID" value="QNH63900.1"/>
    <property type="molecule type" value="Genomic_DNA"/>
</dbReference>
<name>A0A7G7WC07_9BACT</name>
<dbReference type="KEGG" id="hsk:H4317_08945"/>
<protein>
    <submittedName>
        <fullName evidence="1">Uncharacterized protein</fullName>
    </submittedName>
</protein>
<gene>
    <name evidence="1" type="ORF">H4317_08945</name>
</gene>